<dbReference type="SMART" id="SM00914">
    <property type="entry name" value="IDEAL"/>
    <property type="match status" value="1"/>
</dbReference>
<dbReference type="EMBL" id="JBHRSA010000055">
    <property type="protein sequence ID" value="MFC3041519.1"/>
    <property type="molecule type" value="Genomic_DNA"/>
</dbReference>
<dbReference type="RefSeq" id="WP_390274205.1">
    <property type="nucleotide sequence ID" value="NZ_JBHRSA010000055.1"/>
</dbReference>
<evidence type="ECO:0000259" key="1">
    <source>
        <dbReference type="SMART" id="SM00914"/>
    </source>
</evidence>
<keyword evidence="3" id="KW-1185">Reference proteome</keyword>
<protein>
    <submittedName>
        <fullName evidence="2">IDEAL domain-containing protein</fullName>
    </submittedName>
</protein>
<accession>A0ABV7CZC1</accession>
<gene>
    <name evidence="2" type="ORF">ACFOGI_14835</name>
</gene>
<reference evidence="3" key="1">
    <citation type="journal article" date="2019" name="Int. J. Syst. Evol. Microbiol.">
        <title>The Global Catalogue of Microorganisms (GCM) 10K type strain sequencing project: providing services to taxonomists for standard genome sequencing and annotation.</title>
        <authorList>
            <consortium name="The Broad Institute Genomics Platform"/>
            <consortium name="The Broad Institute Genome Sequencing Center for Infectious Disease"/>
            <person name="Wu L."/>
            <person name="Ma J."/>
        </authorList>
    </citation>
    <scope>NUCLEOTIDE SEQUENCE [LARGE SCALE GENOMIC DNA]</scope>
    <source>
        <strain evidence="3">KCTC 13128</strain>
    </source>
</reference>
<comment type="caution">
    <text evidence="2">The sequence shown here is derived from an EMBL/GenBank/DDBJ whole genome shotgun (WGS) entry which is preliminary data.</text>
</comment>
<evidence type="ECO:0000313" key="3">
    <source>
        <dbReference type="Proteomes" id="UP001595279"/>
    </source>
</evidence>
<name>A0ABV7CZC1_9BACI</name>
<dbReference type="InterPro" id="IPR014957">
    <property type="entry name" value="IDEAL_dom"/>
</dbReference>
<evidence type="ECO:0000313" key="2">
    <source>
        <dbReference type="EMBL" id="MFC3041519.1"/>
    </source>
</evidence>
<feature type="domain" description="IDEAL" evidence="1">
    <location>
        <begin position="113"/>
        <end position="147"/>
    </location>
</feature>
<dbReference type="Pfam" id="PF08858">
    <property type="entry name" value="IDEAL"/>
    <property type="match status" value="1"/>
</dbReference>
<dbReference type="InterPro" id="IPR027393">
    <property type="entry name" value="Virus_scaffolding_prot_C"/>
</dbReference>
<dbReference type="Proteomes" id="UP001595279">
    <property type="component" value="Unassembled WGS sequence"/>
</dbReference>
<sequence length="156" mass="18278">MNVMVDFPKARFIKSFPRHIHVMLAAADITVTIDGMEYIFIPIHANEIRINRQTKRIENTKDIYAFQRGEDVLSLTMTELISIPEFLPQLNSLVKDYYEKPGLVEQARKQENEKLIRLLEKDNILRLIDLSLDNHDERSFMELSNLLKENYSDILG</sequence>
<proteinExistence type="predicted"/>
<organism evidence="2 3">
    <name type="scientific">Virgibacillus xinjiangensis</name>
    <dbReference type="NCBI Taxonomy" id="393090"/>
    <lineage>
        <taxon>Bacteria</taxon>
        <taxon>Bacillati</taxon>
        <taxon>Bacillota</taxon>
        <taxon>Bacilli</taxon>
        <taxon>Bacillales</taxon>
        <taxon>Bacillaceae</taxon>
        <taxon>Virgibacillus</taxon>
    </lineage>
</organism>
<dbReference type="Gene3D" id="4.10.810.10">
    <property type="entry name" value="Virus Scaffolding Protein, Chain A"/>
    <property type="match status" value="1"/>
</dbReference>